<feature type="transmembrane region" description="Helical" evidence="8">
    <location>
        <begin position="98"/>
        <end position="119"/>
    </location>
</feature>
<feature type="transmembrane region" description="Helical" evidence="8">
    <location>
        <begin position="514"/>
        <end position="536"/>
    </location>
</feature>
<dbReference type="Pfam" id="PF00854">
    <property type="entry name" value="PTR2"/>
    <property type="match status" value="1"/>
</dbReference>
<feature type="transmembrane region" description="Helical" evidence="8">
    <location>
        <begin position="372"/>
        <end position="390"/>
    </location>
</feature>
<feature type="transmembrane region" description="Helical" evidence="8">
    <location>
        <begin position="219"/>
        <end position="237"/>
    </location>
</feature>
<feature type="transmembrane region" description="Helical" evidence="8">
    <location>
        <begin position="160"/>
        <end position="177"/>
    </location>
</feature>
<dbReference type="OrthoDB" id="8904098at2759"/>
<evidence type="ECO:0000256" key="1">
    <source>
        <dbReference type="ARBA" id="ARBA00004141"/>
    </source>
</evidence>
<sequence>MSDVFPQEKNVPVIDEPTNFTDNYTKLDVKDVATTEELNKLRKVAGRVPTAAWFIIICELCERFTYYGVSGPFQNYIQFPPPAEQNGQPGAIGAGQQAATALTLFFQFFCYITPIFGAILADQYIGRYNTIVMFCCVYMVGLIILTLTAIPAAIAANASLPGLIIAMVIIGLGTGGIKCNVPPMAGEQNTCTKPYVKTLKSGEKVVVDPELTTQSIFHWFYLAINIGALSPVITTNIEKYHSFWLAYLIPLLMFFFAITALLIGKNKLIKKPPNGSALLNCFRVIRVACSHDRSLENAKPSNMTADDKVKERVTWDDDFVDQVRLGLQTIRVCLFFPVYWVCYSQILNNLISQAATMQVGGVPNDIMNNLDPIVLIIFTPLANYVLYPLLRRCGISLRPITKIFIGFMLASLAMIYAAVLQYFIYNTSPCYSQTLCLINDVPTPNNINVWWQSPAYVFIGLSEVFAVITGINYAYSKAPEALRSSITAIFLSTSAFGSLLGLMFIPLTTDPYLVYMYLTLSMLAFIAGLLMLYFLGGYDDMGEIEKHKVDKI</sequence>
<dbReference type="PROSITE" id="PS01023">
    <property type="entry name" value="PTR2_2"/>
    <property type="match status" value="1"/>
</dbReference>
<feature type="transmembrane region" description="Helical" evidence="8">
    <location>
        <begin position="332"/>
        <end position="352"/>
    </location>
</feature>
<evidence type="ECO:0000313" key="10">
    <source>
        <dbReference type="Proteomes" id="UP000266673"/>
    </source>
</evidence>
<evidence type="ECO:0000256" key="3">
    <source>
        <dbReference type="ARBA" id="ARBA00022448"/>
    </source>
</evidence>
<evidence type="ECO:0000256" key="7">
    <source>
        <dbReference type="RuleBase" id="RU003755"/>
    </source>
</evidence>
<keyword evidence="10" id="KW-1185">Reference proteome</keyword>
<proteinExistence type="inferred from homology"/>
<gene>
    <name evidence="9" type="ORF">C2G38_2193495</name>
</gene>
<evidence type="ECO:0000256" key="2">
    <source>
        <dbReference type="ARBA" id="ARBA00005982"/>
    </source>
</evidence>
<accession>A0A397UXV1</accession>
<feature type="transmembrane region" description="Helical" evidence="8">
    <location>
        <begin position="487"/>
        <end position="508"/>
    </location>
</feature>
<dbReference type="GO" id="GO:0005886">
    <property type="term" value="C:plasma membrane"/>
    <property type="evidence" value="ECO:0007669"/>
    <property type="project" value="UniProtKB-ARBA"/>
</dbReference>
<evidence type="ECO:0000256" key="5">
    <source>
        <dbReference type="ARBA" id="ARBA00022989"/>
    </source>
</evidence>
<dbReference type="GO" id="GO:0071916">
    <property type="term" value="F:dipeptide transmembrane transporter activity"/>
    <property type="evidence" value="ECO:0007669"/>
    <property type="project" value="UniProtKB-ARBA"/>
</dbReference>
<dbReference type="FunFam" id="1.20.1250.20:FF:000085">
    <property type="entry name" value="MFS peptide transporter Ptr2"/>
    <property type="match status" value="1"/>
</dbReference>
<comment type="subcellular location">
    <subcellularLocation>
        <location evidence="1 7">Membrane</location>
        <topology evidence="1 7">Multi-pass membrane protein</topology>
    </subcellularLocation>
</comment>
<name>A0A397UXV1_9GLOM</name>
<feature type="transmembrane region" description="Helical" evidence="8">
    <location>
        <begin position="455"/>
        <end position="475"/>
    </location>
</feature>
<dbReference type="InterPro" id="IPR000109">
    <property type="entry name" value="POT_fam"/>
</dbReference>
<keyword evidence="3 7" id="KW-0813">Transport</keyword>
<feature type="transmembrane region" description="Helical" evidence="8">
    <location>
        <begin position="131"/>
        <end position="154"/>
    </location>
</feature>
<dbReference type="EMBL" id="QKWP01000779">
    <property type="protein sequence ID" value="RIB14985.1"/>
    <property type="molecule type" value="Genomic_DNA"/>
</dbReference>
<evidence type="ECO:0000256" key="6">
    <source>
        <dbReference type="ARBA" id="ARBA00023136"/>
    </source>
</evidence>
<protein>
    <submittedName>
        <fullName evidence="9">Peptide transporter PTR2-A</fullName>
    </submittedName>
</protein>
<keyword evidence="6 8" id="KW-0472">Membrane</keyword>
<dbReference type="PANTHER" id="PTHR11654">
    <property type="entry name" value="OLIGOPEPTIDE TRANSPORTER-RELATED"/>
    <property type="match status" value="1"/>
</dbReference>
<keyword evidence="4 7" id="KW-0812">Transmembrane</keyword>
<evidence type="ECO:0000256" key="4">
    <source>
        <dbReference type="ARBA" id="ARBA00022692"/>
    </source>
</evidence>
<dbReference type="Proteomes" id="UP000266673">
    <property type="component" value="Unassembled WGS sequence"/>
</dbReference>
<feature type="transmembrane region" description="Helical" evidence="8">
    <location>
        <begin position="402"/>
        <end position="425"/>
    </location>
</feature>
<reference evidence="9 10" key="1">
    <citation type="submission" date="2018-06" db="EMBL/GenBank/DDBJ databases">
        <title>Comparative genomics reveals the genomic features of Rhizophagus irregularis, R. cerebriforme, R. diaphanum and Gigaspora rosea, and their symbiotic lifestyle signature.</title>
        <authorList>
            <person name="Morin E."/>
            <person name="San Clemente H."/>
            <person name="Chen E.C.H."/>
            <person name="De La Providencia I."/>
            <person name="Hainaut M."/>
            <person name="Kuo A."/>
            <person name="Kohler A."/>
            <person name="Murat C."/>
            <person name="Tang N."/>
            <person name="Roy S."/>
            <person name="Loubradou J."/>
            <person name="Henrissat B."/>
            <person name="Grigoriev I.V."/>
            <person name="Corradi N."/>
            <person name="Roux C."/>
            <person name="Martin F.M."/>
        </authorList>
    </citation>
    <scope>NUCLEOTIDE SEQUENCE [LARGE SCALE GENOMIC DNA]</scope>
    <source>
        <strain evidence="9 10">DAOM 194757</strain>
    </source>
</reference>
<feature type="transmembrane region" description="Helical" evidence="8">
    <location>
        <begin position="243"/>
        <end position="263"/>
    </location>
</feature>
<organism evidence="9 10">
    <name type="scientific">Gigaspora rosea</name>
    <dbReference type="NCBI Taxonomy" id="44941"/>
    <lineage>
        <taxon>Eukaryota</taxon>
        <taxon>Fungi</taxon>
        <taxon>Fungi incertae sedis</taxon>
        <taxon>Mucoromycota</taxon>
        <taxon>Glomeromycotina</taxon>
        <taxon>Glomeromycetes</taxon>
        <taxon>Diversisporales</taxon>
        <taxon>Gigasporaceae</taxon>
        <taxon>Gigaspora</taxon>
    </lineage>
</organism>
<dbReference type="InterPro" id="IPR018456">
    <property type="entry name" value="PTR2_symporter_CS"/>
</dbReference>
<dbReference type="Gene3D" id="1.20.1250.20">
    <property type="entry name" value="MFS general substrate transporter like domains"/>
    <property type="match status" value="1"/>
</dbReference>
<comment type="caution">
    <text evidence="9">The sequence shown here is derived from an EMBL/GenBank/DDBJ whole genome shotgun (WGS) entry which is preliminary data.</text>
</comment>
<evidence type="ECO:0000256" key="8">
    <source>
        <dbReference type="SAM" id="Phobius"/>
    </source>
</evidence>
<evidence type="ECO:0000313" key="9">
    <source>
        <dbReference type="EMBL" id="RIB14985.1"/>
    </source>
</evidence>
<dbReference type="InterPro" id="IPR036259">
    <property type="entry name" value="MFS_trans_sf"/>
</dbReference>
<keyword evidence="5 8" id="KW-1133">Transmembrane helix</keyword>
<comment type="similarity">
    <text evidence="2 7">Belongs to the major facilitator superfamily. Proton-dependent oligopeptide transporter (POT/PTR) (TC 2.A.17) family.</text>
</comment>
<dbReference type="SUPFAM" id="SSF103473">
    <property type="entry name" value="MFS general substrate transporter"/>
    <property type="match status" value="1"/>
</dbReference>
<dbReference type="AlphaFoldDB" id="A0A397UXV1"/>